<protein>
    <recommendedName>
        <fullName evidence="3">Chitin-binding type-2 domain-containing protein</fullName>
    </recommendedName>
</protein>
<dbReference type="AlphaFoldDB" id="A0AAD9NTN4"/>
<evidence type="ECO:0000313" key="1">
    <source>
        <dbReference type="EMBL" id="KAK2181975.1"/>
    </source>
</evidence>
<accession>A0AAD9NTN4</accession>
<keyword evidence="2" id="KW-1185">Reference proteome</keyword>
<dbReference type="EMBL" id="JAODUO010000372">
    <property type="protein sequence ID" value="KAK2181975.1"/>
    <property type="molecule type" value="Genomic_DNA"/>
</dbReference>
<name>A0AAD9NTN4_RIDPI</name>
<comment type="caution">
    <text evidence="1">The sequence shown here is derived from an EMBL/GenBank/DDBJ whole genome shotgun (WGS) entry which is preliminary data.</text>
</comment>
<organism evidence="1 2">
    <name type="scientific">Ridgeia piscesae</name>
    <name type="common">Tubeworm</name>
    <dbReference type="NCBI Taxonomy" id="27915"/>
    <lineage>
        <taxon>Eukaryota</taxon>
        <taxon>Metazoa</taxon>
        <taxon>Spiralia</taxon>
        <taxon>Lophotrochozoa</taxon>
        <taxon>Annelida</taxon>
        <taxon>Polychaeta</taxon>
        <taxon>Sedentaria</taxon>
        <taxon>Canalipalpata</taxon>
        <taxon>Sabellida</taxon>
        <taxon>Siboglinidae</taxon>
        <taxon>Ridgeia</taxon>
    </lineage>
</organism>
<evidence type="ECO:0008006" key="3">
    <source>
        <dbReference type="Google" id="ProtNLM"/>
    </source>
</evidence>
<evidence type="ECO:0000313" key="2">
    <source>
        <dbReference type="Proteomes" id="UP001209878"/>
    </source>
</evidence>
<reference evidence="1" key="1">
    <citation type="journal article" date="2023" name="Mol. Biol. Evol.">
        <title>Third-Generation Sequencing Reveals the Adaptive Role of the Epigenome in Three Deep-Sea Polychaetes.</title>
        <authorList>
            <person name="Perez M."/>
            <person name="Aroh O."/>
            <person name="Sun Y."/>
            <person name="Lan Y."/>
            <person name="Juniper S.K."/>
            <person name="Young C.R."/>
            <person name="Angers B."/>
            <person name="Qian P.Y."/>
        </authorList>
    </citation>
    <scope>NUCLEOTIDE SEQUENCE</scope>
    <source>
        <strain evidence="1">R07B-5</strain>
    </source>
</reference>
<sequence>MKGTKECWLVDADTRVELPSSRHTVDCDGPCFIPCPTWAPDCSRCDYTKGQIWIEDRYNCHMYYICEPLGNGDYRIHHMTCGVQFWDKAYHTCVNVMPLDADCEIGPISLYFQPSTTRVPCPYEPYPGDASKFWVSGDPLTISNCVQGMEFVNIGDLCDCLPAGPGKQ</sequence>
<gene>
    <name evidence="1" type="ORF">NP493_373g02034</name>
</gene>
<dbReference type="Proteomes" id="UP001209878">
    <property type="component" value="Unassembled WGS sequence"/>
</dbReference>
<proteinExistence type="predicted"/>